<dbReference type="EMBL" id="DWWU01000007">
    <property type="protein sequence ID" value="HJC14481.1"/>
    <property type="molecule type" value="Genomic_DNA"/>
</dbReference>
<evidence type="ECO:0000256" key="1">
    <source>
        <dbReference type="ARBA" id="ARBA00004651"/>
    </source>
</evidence>
<dbReference type="AlphaFoldDB" id="A0A9D2N9B9"/>
<feature type="transmembrane region" description="Helical" evidence="7">
    <location>
        <begin position="80"/>
        <end position="104"/>
    </location>
</feature>
<feature type="transmembrane region" description="Helical" evidence="7">
    <location>
        <begin position="116"/>
        <end position="134"/>
    </location>
</feature>
<proteinExistence type="inferred from homology"/>
<keyword evidence="3" id="KW-1003">Cell membrane</keyword>
<evidence type="ECO:0000256" key="2">
    <source>
        <dbReference type="ARBA" id="ARBA00022448"/>
    </source>
</evidence>
<dbReference type="PROSITE" id="PS50928">
    <property type="entry name" value="ABC_TM1"/>
    <property type="match status" value="1"/>
</dbReference>
<dbReference type="Proteomes" id="UP000823849">
    <property type="component" value="Unassembled WGS sequence"/>
</dbReference>
<keyword evidence="2 7" id="KW-0813">Transport</keyword>
<keyword evidence="5 7" id="KW-1133">Transmembrane helix</keyword>
<comment type="caution">
    <text evidence="9">The sequence shown here is derived from an EMBL/GenBank/DDBJ whole genome shotgun (WGS) entry which is preliminary data.</text>
</comment>
<dbReference type="PANTHER" id="PTHR43386:SF25">
    <property type="entry name" value="PEPTIDE ABC TRANSPORTER PERMEASE PROTEIN"/>
    <property type="match status" value="1"/>
</dbReference>
<evidence type="ECO:0000259" key="8">
    <source>
        <dbReference type="PROSITE" id="PS50928"/>
    </source>
</evidence>
<dbReference type="Pfam" id="PF00528">
    <property type="entry name" value="BPD_transp_1"/>
    <property type="match status" value="1"/>
</dbReference>
<reference evidence="9" key="2">
    <citation type="submission" date="2021-04" db="EMBL/GenBank/DDBJ databases">
        <authorList>
            <person name="Gilroy R."/>
        </authorList>
    </citation>
    <scope>NUCLEOTIDE SEQUENCE</scope>
    <source>
        <strain evidence="9">CHK185-5351</strain>
    </source>
</reference>
<accession>A0A9D2N9B9</accession>
<organism evidence="9 10">
    <name type="scientific">Candidatus Fusicatenibacter intestinigallinarum</name>
    <dbReference type="NCBI Taxonomy" id="2838598"/>
    <lineage>
        <taxon>Bacteria</taxon>
        <taxon>Bacillati</taxon>
        <taxon>Bacillota</taxon>
        <taxon>Clostridia</taxon>
        <taxon>Lachnospirales</taxon>
        <taxon>Lachnospiraceae</taxon>
        <taxon>Fusicatenibacter</taxon>
    </lineage>
</organism>
<dbReference type="NCBIfam" id="NF045474">
    <property type="entry name" value="Opp2C"/>
    <property type="match status" value="1"/>
</dbReference>
<dbReference type="GO" id="GO:0055085">
    <property type="term" value="P:transmembrane transport"/>
    <property type="evidence" value="ECO:0007669"/>
    <property type="project" value="InterPro"/>
</dbReference>
<dbReference type="GO" id="GO:0005886">
    <property type="term" value="C:plasma membrane"/>
    <property type="evidence" value="ECO:0007669"/>
    <property type="project" value="UniProtKB-SubCell"/>
</dbReference>
<feature type="transmembrane region" description="Helical" evidence="7">
    <location>
        <begin position="140"/>
        <end position="156"/>
    </location>
</feature>
<evidence type="ECO:0000256" key="7">
    <source>
        <dbReference type="RuleBase" id="RU363032"/>
    </source>
</evidence>
<dbReference type="InterPro" id="IPR050366">
    <property type="entry name" value="BP-dependent_transpt_permease"/>
</dbReference>
<dbReference type="InterPro" id="IPR053385">
    <property type="entry name" value="ABC_transport_permease"/>
</dbReference>
<evidence type="ECO:0000256" key="5">
    <source>
        <dbReference type="ARBA" id="ARBA00022989"/>
    </source>
</evidence>
<gene>
    <name evidence="9" type="ORF">H9705_01455</name>
</gene>
<dbReference type="SUPFAM" id="SSF161098">
    <property type="entry name" value="MetI-like"/>
    <property type="match status" value="1"/>
</dbReference>
<evidence type="ECO:0000256" key="3">
    <source>
        <dbReference type="ARBA" id="ARBA00022475"/>
    </source>
</evidence>
<evidence type="ECO:0000313" key="9">
    <source>
        <dbReference type="EMBL" id="HJC14481.1"/>
    </source>
</evidence>
<feature type="domain" description="ABC transmembrane type-1" evidence="8">
    <location>
        <begin position="74"/>
        <end position="263"/>
    </location>
</feature>
<evidence type="ECO:0000313" key="10">
    <source>
        <dbReference type="Proteomes" id="UP000823849"/>
    </source>
</evidence>
<dbReference type="InterPro" id="IPR000515">
    <property type="entry name" value="MetI-like"/>
</dbReference>
<dbReference type="PANTHER" id="PTHR43386">
    <property type="entry name" value="OLIGOPEPTIDE TRANSPORT SYSTEM PERMEASE PROTEIN APPC"/>
    <property type="match status" value="1"/>
</dbReference>
<keyword evidence="4 7" id="KW-0812">Transmembrane</keyword>
<protein>
    <submittedName>
        <fullName evidence="9">ABC transporter permease</fullName>
    </submittedName>
</protein>
<sequence length="275" mass="29427">MAKILAFIKKNPGFAVCFLLALLVLGVAVFAPLLATHDPYEAVLADAVQAPGAEHWFGTDRMGRDLYSRVIYGARASLTAAFALVCIVMAVGTLLGILSGYFGGILDVVIMRLSDMMVSFPGMVLAIAVAGIMGANLRNAVVAIAVVSWTKYARLARSLVLKIRNRDYIAAARVTGSKTSHILWKYLLPNVLPMIVITGATDIGSMMLEIAGLSFLGFGAQAPAAEWGLMLNEGRAYLTAAPWLMIFPGLAIFITVMIFNLLGDSLRDVLDPGNF</sequence>
<dbReference type="InterPro" id="IPR035906">
    <property type="entry name" value="MetI-like_sf"/>
</dbReference>
<name>A0A9D2N9B9_9FIRM</name>
<keyword evidence="6 7" id="KW-0472">Membrane</keyword>
<feature type="transmembrane region" description="Helical" evidence="7">
    <location>
        <begin position="191"/>
        <end position="220"/>
    </location>
</feature>
<dbReference type="Gene3D" id="1.10.3720.10">
    <property type="entry name" value="MetI-like"/>
    <property type="match status" value="1"/>
</dbReference>
<dbReference type="CDD" id="cd06261">
    <property type="entry name" value="TM_PBP2"/>
    <property type="match status" value="1"/>
</dbReference>
<feature type="transmembrane region" description="Helical" evidence="7">
    <location>
        <begin position="240"/>
        <end position="262"/>
    </location>
</feature>
<evidence type="ECO:0000256" key="4">
    <source>
        <dbReference type="ARBA" id="ARBA00022692"/>
    </source>
</evidence>
<reference evidence="9" key="1">
    <citation type="journal article" date="2021" name="PeerJ">
        <title>Extensive microbial diversity within the chicken gut microbiome revealed by metagenomics and culture.</title>
        <authorList>
            <person name="Gilroy R."/>
            <person name="Ravi A."/>
            <person name="Getino M."/>
            <person name="Pursley I."/>
            <person name="Horton D.L."/>
            <person name="Alikhan N.F."/>
            <person name="Baker D."/>
            <person name="Gharbi K."/>
            <person name="Hall N."/>
            <person name="Watson M."/>
            <person name="Adriaenssens E.M."/>
            <person name="Foster-Nyarko E."/>
            <person name="Jarju S."/>
            <person name="Secka A."/>
            <person name="Antonio M."/>
            <person name="Oren A."/>
            <person name="Chaudhuri R.R."/>
            <person name="La Ragione R."/>
            <person name="Hildebrand F."/>
            <person name="Pallen M.J."/>
        </authorList>
    </citation>
    <scope>NUCLEOTIDE SEQUENCE</scope>
    <source>
        <strain evidence="9">CHK185-5351</strain>
    </source>
</reference>
<evidence type="ECO:0000256" key="6">
    <source>
        <dbReference type="ARBA" id="ARBA00023136"/>
    </source>
</evidence>
<comment type="subcellular location">
    <subcellularLocation>
        <location evidence="1 7">Cell membrane</location>
        <topology evidence="1 7">Multi-pass membrane protein</topology>
    </subcellularLocation>
</comment>
<comment type="similarity">
    <text evidence="7">Belongs to the binding-protein-dependent transport system permease family.</text>
</comment>